<gene>
    <name evidence="4" type="ORF">QE382_002759</name>
</gene>
<sequence>MDKKEERLNHILSTTIAILTEQGAEKLSMRMVAKRANISLSNLQYYYRDKNLLFIATVEFYFESCKKELTEAIKLLTEDSLPDKNTFLKKVLSMLLINSKSSHQTLMFQEIWTLASRNKELQHAVEAYYKTYCLWMINLVAKFCCKPEDIVSFLIPFVEGYTIVHNVIPSTKENVIAMMLKVISILDK</sequence>
<dbReference type="SUPFAM" id="SSF46689">
    <property type="entry name" value="Homeodomain-like"/>
    <property type="match status" value="1"/>
</dbReference>
<name>A0ABU0U778_9SPHI</name>
<dbReference type="RefSeq" id="WP_307186367.1">
    <property type="nucleotide sequence ID" value="NZ_JAUTBA010000001.1"/>
</dbReference>
<feature type="DNA-binding region" description="H-T-H motif" evidence="2">
    <location>
        <begin position="28"/>
        <end position="47"/>
    </location>
</feature>
<accession>A0ABU0U778</accession>
<evidence type="ECO:0000313" key="5">
    <source>
        <dbReference type="Proteomes" id="UP001244640"/>
    </source>
</evidence>
<dbReference type="InterPro" id="IPR009057">
    <property type="entry name" value="Homeodomain-like_sf"/>
</dbReference>
<dbReference type="PROSITE" id="PS50977">
    <property type="entry name" value="HTH_TETR_2"/>
    <property type="match status" value="1"/>
</dbReference>
<dbReference type="EMBL" id="JAUTBA010000001">
    <property type="protein sequence ID" value="MDQ1150775.1"/>
    <property type="molecule type" value="Genomic_DNA"/>
</dbReference>
<keyword evidence="5" id="KW-1185">Reference proteome</keyword>
<feature type="domain" description="HTH tetR-type" evidence="3">
    <location>
        <begin position="5"/>
        <end position="65"/>
    </location>
</feature>
<dbReference type="Pfam" id="PF00440">
    <property type="entry name" value="TetR_N"/>
    <property type="match status" value="1"/>
</dbReference>
<dbReference type="Proteomes" id="UP001244640">
    <property type="component" value="Unassembled WGS sequence"/>
</dbReference>
<protein>
    <submittedName>
        <fullName evidence="4">AcrR family transcriptional regulator</fullName>
    </submittedName>
</protein>
<dbReference type="InterPro" id="IPR001647">
    <property type="entry name" value="HTH_TetR"/>
</dbReference>
<dbReference type="Gene3D" id="1.10.357.10">
    <property type="entry name" value="Tetracycline Repressor, domain 2"/>
    <property type="match status" value="1"/>
</dbReference>
<keyword evidence="1 2" id="KW-0238">DNA-binding</keyword>
<evidence type="ECO:0000256" key="2">
    <source>
        <dbReference type="PROSITE-ProRule" id="PRU00335"/>
    </source>
</evidence>
<evidence type="ECO:0000313" key="4">
    <source>
        <dbReference type="EMBL" id="MDQ1150775.1"/>
    </source>
</evidence>
<reference evidence="4 5" key="1">
    <citation type="submission" date="2023-07" db="EMBL/GenBank/DDBJ databases">
        <title>Functional and genomic diversity of the sorghum phyllosphere microbiome.</title>
        <authorList>
            <person name="Shade A."/>
        </authorList>
    </citation>
    <scope>NUCLEOTIDE SEQUENCE [LARGE SCALE GENOMIC DNA]</scope>
    <source>
        <strain evidence="4 5">SORGH_AS_0892</strain>
    </source>
</reference>
<comment type="caution">
    <text evidence="4">The sequence shown here is derived from an EMBL/GenBank/DDBJ whole genome shotgun (WGS) entry which is preliminary data.</text>
</comment>
<evidence type="ECO:0000256" key="1">
    <source>
        <dbReference type="ARBA" id="ARBA00023125"/>
    </source>
</evidence>
<evidence type="ECO:0000259" key="3">
    <source>
        <dbReference type="PROSITE" id="PS50977"/>
    </source>
</evidence>
<organism evidence="4 5">
    <name type="scientific">Sphingobacterium zeae</name>
    <dbReference type="NCBI Taxonomy" id="1776859"/>
    <lineage>
        <taxon>Bacteria</taxon>
        <taxon>Pseudomonadati</taxon>
        <taxon>Bacteroidota</taxon>
        <taxon>Sphingobacteriia</taxon>
        <taxon>Sphingobacteriales</taxon>
        <taxon>Sphingobacteriaceae</taxon>
        <taxon>Sphingobacterium</taxon>
    </lineage>
</organism>
<proteinExistence type="predicted"/>